<dbReference type="InterPro" id="IPR050109">
    <property type="entry name" value="HTH-type_TetR-like_transc_reg"/>
</dbReference>
<keyword evidence="1 2" id="KW-0238">DNA-binding</keyword>
<evidence type="ECO:0000256" key="2">
    <source>
        <dbReference type="PROSITE-ProRule" id="PRU00335"/>
    </source>
</evidence>
<dbReference type="PANTHER" id="PTHR30055:SF226">
    <property type="entry name" value="HTH-TYPE TRANSCRIPTIONAL REGULATOR PKSA"/>
    <property type="match status" value="1"/>
</dbReference>
<dbReference type="Gene3D" id="1.10.357.10">
    <property type="entry name" value="Tetracycline Repressor, domain 2"/>
    <property type="match status" value="1"/>
</dbReference>
<dbReference type="STRING" id="629680.SAMN04489751_2948"/>
<dbReference type="PROSITE" id="PS50977">
    <property type="entry name" value="HTH_TETR_2"/>
    <property type="match status" value="1"/>
</dbReference>
<reference evidence="4" key="1">
    <citation type="submission" date="2016-10" db="EMBL/GenBank/DDBJ databases">
        <authorList>
            <person name="Varghese N."/>
            <person name="Submissions S."/>
        </authorList>
    </citation>
    <scope>NUCLEOTIDE SEQUENCE [LARGE SCALE GENOMIC DNA]</scope>
    <source>
        <strain evidence="4">DSM 22082</strain>
    </source>
</reference>
<dbReference type="Gene3D" id="1.10.10.60">
    <property type="entry name" value="Homeodomain-like"/>
    <property type="match status" value="1"/>
</dbReference>
<protein>
    <submittedName>
        <fullName evidence="4">DNA-binding transcriptional regulator, AcrR family</fullName>
    </submittedName>
</protein>
<dbReference type="PANTHER" id="PTHR30055">
    <property type="entry name" value="HTH-TYPE TRANSCRIPTIONAL REGULATOR RUTR"/>
    <property type="match status" value="1"/>
</dbReference>
<sequence length="200" mass="21318">MAYRETPRTRAKAEQRRARVERATQYVIASGGFTAASIAAVAREAECSAGLIYTYFDNRDELLGIVFARAASHELAVVEAAVGASTSAAEVVGSVVDVFIRRAVAGRTLAHALLFEEVPDTVQIERRALRRGYVSVIAEGLNHGYSADIPAEVVARSLVGSIAENLVDVLDPEQAPPSTSEVESLITALSTFARTAIGEQ</sequence>
<evidence type="ECO:0000259" key="3">
    <source>
        <dbReference type="PROSITE" id="PS50977"/>
    </source>
</evidence>
<dbReference type="RefSeq" id="WP_157691461.1">
    <property type="nucleotide sequence ID" value="NZ_LT629739.1"/>
</dbReference>
<dbReference type="InterPro" id="IPR001647">
    <property type="entry name" value="HTH_TetR"/>
</dbReference>
<dbReference type="OrthoDB" id="63332at2"/>
<dbReference type="Proteomes" id="UP000199700">
    <property type="component" value="Chromosome"/>
</dbReference>
<dbReference type="AlphaFoldDB" id="A0A1H1VAX2"/>
<organism evidence="4 5">
    <name type="scientific">Brevibacterium sandarakinum</name>
    <dbReference type="NCBI Taxonomy" id="629680"/>
    <lineage>
        <taxon>Bacteria</taxon>
        <taxon>Bacillati</taxon>
        <taxon>Actinomycetota</taxon>
        <taxon>Actinomycetes</taxon>
        <taxon>Micrococcales</taxon>
        <taxon>Brevibacteriaceae</taxon>
        <taxon>Brevibacterium</taxon>
    </lineage>
</organism>
<evidence type="ECO:0000313" key="4">
    <source>
        <dbReference type="EMBL" id="SDS81631.1"/>
    </source>
</evidence>
<dbReference type="InterPro" id="IPR009057">
    <property type="entry name" value="Homeodomain-like_sf"/>
</dbReference>
<proteinExistence type="predicted"/>
<evidence type="ECO:0000313" key="5">
    <source>
        <dbReference type="Proteomes" id="UP000199700"/>
    </source>
</evidence>
<accession>A0A1H1VAX2</accession>
<gene>
    <name evidence="4" type="ORF">SAMN04489751_2948</name>
</gene>
<dbReference type="SUPFAM" id="SSF46689">
    <property type="entry name" value="Homeodomain-like"/>
    <property type="match status" value="1"/>
</dbReference>
<keyword evidence="5" id="KW-1185">Reference proteome</keyword>
<feature type="DNA-binding region" description="H-T-H motif" evidence="2">
    <location>
        <begin position="37"/>
        <end position="56"/>
    </location>
</feature>
<dbReference type="EMBL" id="LT629739">
    <property type="protein sequence ID" value="SDS81631.1"/>
    <property type="molecule type" value="Genomic_DNA"/>
</dbReference>
<feature type="domain" description="HTH tetR-type" evidence="3">
    <location>
        <begin position="14"/>
        <end position="74"/>
    </location>
</feature>
<evidence type="ECO:0000256" key="1">
    <source>
        <dbReference type="ARBA" id="ARBA00023125"/>
    </source>
</evidence>
<name>A0A1H1VAX2_BRESA</name>
<dbReference type="Pfam" id="PF00440">
    <property type="entry name" value="TetR_N"/>
    <property type="match status" value="1"/>
</dbReference>
<dbReference type="GO" id="GO:0000976">
    <property type="term" value="F:transcription cis-regulatory region binding"/>
    <property type="evidence" value="ECO:0007669"/>
    <property type="project" value="TreeGrafter"/>
</dbReference>
<dbReference type="GO" id="GO:0003700">
    <property type="term" value="F:DNA-binding transcription factor activity"/>
    <property type="evidence" value="ECO:0007669"/>
    <property type="project" value="TreeGrafter"/>
</dbReference>